<keyword evidence="1 2" id="KW-0238">DNA-binding</keyword>
<feature type="region of interest" description="Disordered" evidence="3">
    <location>
        <begin position="486"/>
        <end position="525"/>
    </location>
</feature>
<feature type="DNA-binding region" description="NDT80" evidence="2">
    <location>
        <begin position="223"/>
        <end position="494"/>
    </location>
</feature>
<feature type="region of interest" description="Disordered" evidence="3">
    <location>
        <begin position="134"/>
        <end position="210"/>
    </location>
</feature>
<gene>
    <name evidence="5" type="ORF">B0J12DRAFT_741210</name>
</gene>
<evidence type="ECO:0000256" key="3">
    <source>
        <dbReference type="SAM" id="MobiDB-lite"/>
    </source>
</evidence>
<feature type="compositionally biased region" description="Low complexity" evidence="3">
    <location>
        <begin position="557"/>
        <end position="574"/>
    </location>
</feature>
<name>A0ABQ8G917_9PEZI</name>
<comment type="caution">
    <text evidence="5">The sequence shown here is derived from an EMBL/GenBank/DDBJ whole genome shotgun (WGS) entry which is preliminary data.</text>
</comment>
<dbReference type="Proteomes" id="UP000774617">
    <property type="component" value="Unassembled WGS sequence"/>
</dbReference>
<feature type="domain" description="NDT80" evidence="4">
    <location>
        <begin position="223"/>
        <end position="494"/>
    </location>
</feature>
<evidence type="ECO:0000313" key="5">
    <source>
        <dbReference type="EMBL" id="KAH7048485.1"/>
    </source>
</evidence>
<dbReference type="EMBL" id="JAGTJR010000015">
    <property type="protein sequence ID" value="KAH7048485.1"/>
    <property type="molecule type" value="Genomic_DNA"/>
</dbReference>
<proteinExistence type="predicted"/>
<protein>
    <recommendedName>
        <fullName evidence="4">NDT80 domain-containing protein</fullName>
    </recommendedName>
</protein>
<feature type="region of interest" description="Disordered" evidence="3">
    <location>
        <begin position="556"/>
        <end position="576"/>
    </location>
</feature>
<evidence type="ECO:0000256" key="1">
    <source>
        <dbReference type="ARBA" id="ARBA00023125"/>
    </source>
</evidence>
<organism evidence="5 6">
    <name type="scientific">Macrophomina phaseolina</name>
    <dbReference type="NCBI Taxonomy" id="35725"/>
    <lineage>
        <taxon>Eukaryota</taxon>
        <taxon>Fungi</taxon>
        <taxon>Dikarya</taxon>
        <taxon>Ascomycota</taxon>
        <taxon>Pezizomycotina</taxon>
        <taxon>Dothideomycetes</taxon>
        <taxon>Dothideomycetes incertae sedis</taxon>
        <taxon>Botryosphaeriales</taxon>
        <taxon>Botryosphaeriaceae</taxon>
        <taxon>Macrophomina</taxon>
    </lineage>
</organism>
<dbReference type="InterPro" id="IPR052605">
    <property type="entry name" value="Fungal_trans_regulator"/>
</dbReference>
<dbReference type="Gene3D" id="2.60.40.1390">
    <property type="entry name" value="NDT80 DNA-binding domain"/>
    <property type="match status" value="1"/>
</dbReference>
<reference evidence="5 6" key="1">
    <citation type="journal article" date="2021" name="Nat. Commun.">
        <title>Genetic determinants of endophytism in the Arabidopsis root mycobiome.</title>
        <authorList>
            <person name="Mesny F."/>
            <person name="Miyauchi S."/>
            <person name="Thiergart T."/>
            <person name="Pickel B."/>
            <person name="Atanasova L."/>
            <person name="Karlsson M."/>
            <person name="Huettel B."/>
            <person name="Barry K.W."/>
            <person name="Haridas S."/>
            <person name="Chen C."/>
            <person name="Bauer D."/>
            <person name="Andreopoulos W."/>
            <person name="Pangilinan J."/>
            <person name="LaButti K."/>
            <person name="Riley R."/>
            <person name="Lipzen A."/>
            <person name="Clum A."/>
            <person name="Drula E."/>
            <person name="Henrissat B."/>
            <person name="Kohler A."/>
            <person name="Grigoriev I.V."/>
            <person name="Martin F.M."/>
            <person name="Hacquard S."/>
        </authorList>
    </citation>
    <scope>NUCLEOTIDE SEQUENCE [LARGE SCALE GENOMIC DNA]</scope>
    <source>
        <strain evidence="5 6">MPI-SDFR-AT-0080</strain>
    </source>
</reference>
<evidence type="ECO:0000313" key="6">
    <source>
        <dbReference type="Proteomes" id="UP000774617"/>
    </source>
</evidence>
<evidence type="ECO:0000259" key="4">
    <source>
        <dbReference type="PROSITE" id="PS51517"/>
    </source>
</evidence>
<accession>A0ABQ8G917</accession>
<feature type="compositionally biased region" description="Gly residues" evidence="3">
    <location>
        <begin position="502"/>
        <end position="525"/>
    </location>
</feature>
<dbReference type="PROSITE" id="PS51517">
    <property type="entry name" value="NDT80"/>
    <property type="match status" value="1"/>
</dbReference>
<evidence type="ECO:0000256" key="2">
    <source>
        <dbReference type="PROSITE-ProRule" id="PRU00850"/>
    </source>
</evidence>
<dbReference type="SUPFAM" id="SSF49417">
    <property type="entry name" value="p53-like transcription factors"/>
    <property type="match status" value="1"/>
</dbReference>
<sequence>MAPSKYLALIGAHHPTPARPPAPQFGPQVPCPYWLPLPKVAARRRGVPEPPSSGARANTSSCCPLFPSFQHAGSGISDSSSGSISTSPRSNASSIAFSSFSHSALYSQHQPVGVAPGYSQPQLYGNHAHYSQPFGVPGMSSRRMSSITDPSQAGMLPPARSPGMGNPVSPSLSATARDNYTTSTPGIGRHTLSPRSHVESLGRPYTSMPETPRTVLTSGGALSLSPPSTLPYGSAGANMISYPAQQDARQHPESPPFSAQENFHEITSDGQTIAPHIECKVEKGFFYSQDRTWTCYRRNYFSVNCSYTLNPHIANSRLYLNRGGRSGPEQVQAMAVTLSAAVDGAAGKSIELVQHTPKRDKGPQLQIQMEKLMPMPPGKGATETHGYPLQFAHSAQTLAPPFLPLQQDTEQSYSPAGHSATSHQHTFERIQFKSATANNGKRRAQQQYYHLIVELYADVRRPSDPHPDWVRVAQRVSAAVVVRGRSPSHYQHEGPHSASSSRGGGTGSGAGGPGHPAYGGAGGPGSAGRGMGNSLAMLSGAGMGGAVYRSSQYQLDPSPIGSHSVSSASSMSGGPVEGIVGEQAVIEDEDTKAIDHYEGYQYYPSPIAEAGLPIGTKQEYDPTKRVKVEFETPVPSSFSVGGCGRYQGVDTSRGYFPDLNAGY</sequence>
<dbReference type="PANTHER" id="PTHR35144:SF2">
    <property type="entry name" value="MEIOSIS-SPECIFIC TRANSCRIPTION FACTOR NDT80"/>
    <property type="match status" value="1"/>
</dbReference>
<feature type="compositionally biased region" description="Polar residues" evidence="3">
    <location>
        <begin position="142"/>
        <end position="151"/>
    </location>
</feature>
<dbReference type="InterPro" id="IPR037141">
    <property type="entry name" value="NDT80_DNA-bd_dom_sf"/>
</dbReference>
<dbReference type="InterPro" id="IPR024061">
    <property type="entry name" value="NDT80_DNA-bd_dom"/>
</dbReference>
<dbReference type="PANTHER" id="PTHR35144">
    <property type="entry name" value="MEIOSIS-SPECIFIC TRANSCRIPTION FACTOR NDT80"/>
    <property type="match status" value="1"/>
</dbReference>
<keyword evidence="6" id="KW-1185">Reference proteome</keyword>
<dbReference type="InterPro" id="IPR008967">
    <property type="entry name" value="p53-like_TF_DNA-bd_sf"/>
</dbReference>
<dbReference type="Pfam" id="PF05224">
    <property type="entry name" value="NDT80_PhoG"/>
    <property type="match status" value="1"/>
</dbReference>
<feature type="compositionally biased region" description="Polar residues" evidence="3">
    <location>
        <begin position="168"/>
        <end position="185"/>
    </location>
</feature>